<dbReference type="Proteomes" id="UP001055879">
    <property type="component" value="Linkage Group LG13"/>
</dbReference>
<protein>
    <submittedName>
        <fullName evidence="1">Uncharacterized protein</fullName>
    </submittedName>
</protein>
<reference evidence="1 2" key="2">
    <citation type="journal article" date="2022" name="Mol. Ecol. Resour.">
        <title>The genomes of chicory, endive, great burdock and yacon provide insights into Asteraceae paleo-polyploidization history and plant inulin production.</title>
        <authorList>
            <person name="Fan W."/>
            <person name="Wang S."/>
            <person name="Wang H."/>
            <person name="Wang A."/>
            <person name="Jiang F."/>
            <person name="Liu H."/>
            <person name="Zhao H."/>
            <person name="Xu D."/>
            <person name="Zhang Y."/>
        </authorList>
    </citation>
    <scope>NUCLEOTIDE SEQUENCE [LARGE SCALE GENOMIC DNA]</scope>
    <source>
        <strain evidence="2">cv. Niubang</strain>
    </source>
</reference>
<dbReference type="EMBL" id="CM042059">
    <property type="protein sequence ID" value="KAI3681058.1"/>
    <property type="molecule type" value="Genomic_DNA"/>
</dbReference>
<proteinExistence type="predicted"/>
<accession>A0ACB8Y8S3</accession>
<evidence type="ECO:0000313" key="1">
    <source>
        <dbReference type="EMBL" id="KAI3681058.1"/>
    </source>
</evidence>
<organism evidence="1 2">
    <name type="scientific">Arctium lappa</name>
    <name type="common">Greater burdock</name>
    <name type="synonym">Lappa major</name>
    <dbReference type="NCBI Taxonomy" id="4217"/>
    <lineage>
        <taxon>Eukaryota</taxon>
        <taxon>Viridiplantae</taxon>
        <taxon>Streptophyta</taxon>
        <taxon>Embryophyta</taxon>
        <taxon>Tracheophyta</taxon>
        <taxon>Spermatophyta</taxon>
        <taxon>Magnoliopsida</taxon>
        <taxon>eudicotyledons</taxon>
        <taxon>Gunneridae</taxon>
        <taxon>Pentapetalae</taxon>
        <taxon>asterids</taxon>
        <taxon>campanulids</taxon>
        <taxon>Asterales</taxon>
        <taxon>Asteraceae</taxon>
        <taxon>Carduoideae</taxon>
        <taxon>Cardueae</taxon>
        <taxon>Arctiinae</taxon>
        <taxon>Arctium</taxon>
    </lineage>
</organism>
<sequence>MAKPPTLDGYSKAEALTGSIWNLSSSHKFHVYMQPQPQLLRLTQRFSGSVSSLPFQEEKYGTRREAVEGEVREEVRKHGL</sequence>
<reference evidence="2" key="1">
    <citation type="journal article" date="2022" name="Mol. Ecol. Resour.">
        <title>The genomes of chicory, endive, great burdock and yacon provide insights into Asteraceae palaeo-polyploidization history and plant inulin production.</title>
        <authorList>
            <person name="Fan W."/>
            <person name="Wang S."/>
            <person name="Wang H."/>
            <person name="Wang A."/>
            <person name="Jiang F."/>
            <person name="Liu H."/>
            <person name="Zhao H."/>
            <person name="Xu D."/>
            <person name="Zhang Y."/>
        </authorList>
    </citation>
    <scope>NUCLEOTIDE SEQUENCE [LARGE SCALE GENOMIC DNA]</scope>
    <source>
        <strain evidence="2">cv. Niubang</strain>
    </source>
</reference>
<gene>
    <name evidence="1" type="ORF">L6452_35840</name>
</gene>
<name>A0ACB8Y8S3_ARCLA</name>
<keyword evidence="2" id="KW-1185">Reference proteome</keyword>
<evidence type="ECO:0000313" key="2">
    <source>
        <dbReference type="Proteomes" id="UP001055879"/>
    </source>
</evidence>
<comment type="caution">
    <text evidence="1">The sequence shown here is derived from an EMBL/GenBank/DDBJ whole genome shotgun (WGS) entry which is preliminary data.</text>
</comment>